<protein>
    <submittedName>
        <fullName evidence="1">Uncharacterized protein</fullName>
    </submittedName>
</protein>
<comment type="caution">
    <text evidence="1">The sequence shown here is derived from an EMBL/GenBank/DDBJ whole genome shotgun (WGS) entry which is preliminary data.</text>
</comment>
<evidence type="ECO:0000313" key="2">
    <source>
        <dbReference type="Proteomes" id="UP001165186"/>
    </source>
</evidence>
<gene>
    <name evidence="1" type="primary">g6566</name>
    <name evidence="1" type="ORF">NpPPO83_00006566</name>
</gene>
<reference evidence="1" key="1">
    <citation type="submission" date="2024-09" db="EMBL/GenBank/DDBJ databases">
        <title>Draft Genome Sequences of Neofusicoccum parvum.</title>
        <authorList>
            <person name="Ashida A."/>
            <person name="Camagna M."/>
            <person name="Tanaka A."/>
            <person name="Takemoto D."/>
        </authorList>
    </citation>
    <scope>NUCLEOTIDE SEQUENCE</scope>
    <source>
        <strain evidence="1">PPO83</strain>
    </source>
</reference>
<dbReference type="Proteomes" id="UP001165186">
    <property type="component" value="Unassembled WGS sequence"/>
</dbReference>
<organism evidence="1 2">
    <name type="scientific">Neofusicoccum parvum</name>
    <dbReference type="NCBI Taxonomy" id="310453"/>
    <lineage>
        <taxon>Eukaryota</taxon>
        <taxon>Fungi</taxon>
        <taxon>Dikarya</taxon>
        <taxon>Ascomycota</taxon>
        <taxon>Pezizomycotina</taxon>
        <taxon>Dothideomycetes</taxon>
        <taxon>Dothideomycetes incertae sedis</taxon>
        <taxon>Botryosphaeriales</taxon>
        <taxon>Botryosphaeriaceae</taxon>
        <taxon>Neofusicoccum</taxon>
    </lineage>
</organism>
<dbReference type="EMBL" id="BSXG01000176">
    <property type="protein sequence ID" value="GME51552.1"/>
    <property type="molecule type" value="Genomic_DNA"/>
</dbReference>
<evidence type="ECO:0000313" key="1">
    <source>
        <dbReference type="EMBL" id="GME51552.1"/>
    </source>
</evidence>
<sequence>MLQLPTLSEPTQQQPDNNNIVTGNSVNSPSLSSLMQRQYIVAAWICDIQDACANTQTPSVVERPRKRPQCINANPATPPPSSSGAPAKRLSALSSRTGMLLDLGDENYSVDDTRDDFNLRYELEDIRKIERCS</sequence>
<keyword evidence="2" id="KW-1185">Reference proteome</keyword>
<accession>A0ACB5SPJ5</accession>
<proteinExistence type="predicted"/>
<name>A0ACB5SPJ5_9PEZI</name>